<comment type="caution">
    <text evidence="2">The sequence shown here is derived from an EMBL/GenBank/DDBJ whole genome shotgun (WGS) entry which is preliminary data.</text>
</comment>
<accession>A0A8X8CB44</accession>
<dbReference type="EMBL" id="JAAWWB010000030">
    <property type="protein sequence ID" value="KAG6746319.1"/>
    <property type="molecule type" value="Genomic_DNA"/>
</dbReference>
<sequence length="165" mass="18924">MTWSVHRPGAIFGFSPHSLMNIIVTIFVYAAICKHEGVCVDPNAQNEAFNIQNGDLFKWKHLWTVLAEEFGIEKYGFEEGESSVTFAEKMKDKGPVWEEIVRENQLLPNKLEQVGGWWFADLMFSRTGSVLCLNKSKEHGFLGFRNSKKSFVSWIDKMKAYKVVP</sequence>
<dbReference type="PANTHER" id="PTHR32487:SF0">
    <property type="entry name" value="3-OXO-DELTA(4,5)-STEROID 5-BETA-REDUCTASE"/>
    <property type="match status" value="1"/>
</dbReference>
<keyword evidence="1" id="KW-1133">Transmembrane helix</keyword>
<name>A0A8X8CB44_POPTO</name>
<dbReference type="PANTHER" id="PTHR32487">
    <property type="entry name" value="3-OXO-DELTA(4,5)-STEROID 5-BETA-REDUCTASE"/>
    <property type="match status" value="1"/>
</dbReference>
<proteinExistence type="predicted"/>
<organism evidence="2 3">
    <name type="scientific">Populus tomentosa</name>
    <name type="common">Chinese white poplar</name>
    <dbReference type="NCBI Taxonomy" id="118781"/>
    <lineage>
        <taxon>Eukaryota</taxon>
        <taxon>Viridiplantae</taxon>
        <taxon>Streptophyta</taxon>
        <taxon>Embryophyta</taxon>
        <taxon>Tracheophyta</taxon>
        <taxon>Spermatophyta</taxon>
        <taxon>Magnoliopsida</taxon>
        <taxon>eudicotyledons</taxon>
        <taxon>Gunneridae</taxon>
        <taxon>Pentapetalae</taxon>
        <taxon>rosids</taxon>
        <taxon>fabids</taxon>
        <taxon>Malpighiales</taxon>
        <taxon>Salicaceae</taxon>
        <taxon>Saliceae</taxon>
        <taxon>Populus</taxon>
    </lineage>
</organism>
<evidence type="ECO:0000313" key="2">
    <source>
        <dbReference type="EMBL" id="KAG6746319.1"/>
    </source>
</evidence>
<reference evidence="2" key="1">
    <citation type="journal article" date="2020" name="bioRxiv">
        <title>Hybrid origin of Populus tomentosa Carr. identified through genome sequencing and phylogenomic analysis.</title>
        <authorList>
            <person name="An X."/>
            <person name="Gao K."/>
            <person name="Chen Z."/>
            <person name="Li J."/>
            <person name="Yang X."/>
            <person name="Yang X."/>
            <person name="Zhou J."/>
            <person name="Guo T."/>
            <person name="Zhao T."/>
            <person name="Huang S."/>
            <person name="Miao D."/>
            <person name="Khan W.U."/>
            <person name="Rao P."/>
            <person name="Ye M."/>
            <person name="Lei B."/>
            <person name="Liao W."/>
            <person name="Wang J."/>
            <person name="Ji L."/>
            <person name="Li Y."/>
            <person name="Guo B."/>
            <person name="Mustafa N.S."/>
            <person name="Li S."/>
            <person name="Yun Q."/>
            <person name="Keller S.R."/>
            <person name="Mao J."/>
            <person name="Zhang R."/>
            <person name="Strauss S.H."/>
        </authorList>
    </citation>
    <scope>NUCLEOTIDE SEQUENCE</scope>
    <source>
        <strain evidence="2">GM15</strain>
        <tissue evidence="2">Leaf</tissue>
    </source>
</reference>
<feature type="transmembrane region" description="Helical" evidence="1">
    <location>
        <begin position="12"/>
        <end position="32"/>
    </location>
</feature>
<dbReference type="OrthoDB" id="1731983at2759"/>
<gene>
    <name evidence="2" type="ORF">POTOM_050859</name>
</gene>
<keyword evidence="1" id="KW-0812">Transmembrane</keyword>
<keyword evidence="1" id="KW-0472">Membrane</keyword>
<evidence type="ECO:0000256" key="1">
    <source>
        <dbReference type="SAM" id="Phobius"/>
    </source>
</evidence>
<protein>
    <submittedName>
        <fullName evidence="2">Uncharacterized protein</fullName>
    </submittedName>
</protein>
<evidence type="ECO:0000313" key="3">
    <source>
        <dbReference type="Proteomes" id="UP000886885"/>
    </source>
</evidence>
<keyword evidence="3" id="KW-1185">Reference proteome</keyword>
<dbReference type="AlphaFoldDB" id="A0A8X8CB44"/>
<dbReference type="Proteomes" id="UP000886885">
    <property type="component" value="Chromosome 15D"/>
</dbReference>